<feature type="binding site" evidence="5">
    <location>
        <position position="191"/>
    </location>
    <ligand>
        <name>FMN</name>
        <dbReference type="ChEBI" id="CHEBI:58210"/>
    </ligand>
</feature>
<dbReference type="InterPro" id="IPR000659">
    <property type="entry name" value="Pyridox_Oxase"/>
</dbReference>
<dbReference type="Pfam" id="PF01243">
    <property type="entry name" value="PNPOx_N"/>
    <property type="match status" value="1"/>
</dbReference>
<keyword evidence="3 5" id="KW-0288">FMN</keyword>
<dbReference type="InterPro" id="IPR011576">
    <property type="entry name" value="Pyridox_Oxase_N"/>
</dbReference>
<feature type="binding site" evidence="5">
    <location>
        <begin position="140"/>
        <end position="141"/>
    </location>
    <ligand>
        <name>FMN</name>
        <dbReference type="ChEBI" id="CHEBI:58210"/>
    </ligand>
</feature>
<evidence type="ECO:0000256" key="4">
    <source>
        <dbReference type="ARBA" id="ARBA00023002"/>
    </source>
</evidence>
<dbReference type="InterPro" id="IPR012349">
    <property type="entry name" value="Split_barrel_FMN-bd"/>
</dbReference>
<gene>
    <name evidence="8" type="ORF">GKC49_09545</name>
</gene>
<feature type="domain" description="Pyridoxine 5'-phosphate oxidase dimerisation C-terminal" evidence="7">
    <location>
        <begin position="171"/>
        <end position="208"/>
    </location>
</feature>
<feature type="binding site" evidence="5">
    <location>
        <position position="82"/>
    </location>
    <ligand>
        <name>FMN</name>
        <dbReference type="ChEBI" id="CHEBI:58210"/>
    </ligand>
</feature>
<evidence type="ECO:0000259" key="6">
    <source>
        <dbReference type="Pfam" id="PF01243"/>
    </source>
</evidence>
<sequence>MKRLESLTGITDLPFPQYDAPPVVPYEILHNWMQLAHHENVREPDAWTLATRSDAGMISMRTIFPVRMNGEDLWCATHLGSRKSLDMCANKAVSCHIYWRELGRQVSLTGNAKLLSDDIADQIWHSRASAYDPVSVASHQSEPLNDLTTLQAKIAGMGCGKLERPKRFVVWGLAFDTYEFWSASSSRIHKRLLYTRNELGWKHERLQP</sequence>
<keyword evidence="4" id="KW-0560">Oxidoreductase</keyword>
<evidence type="ECO:0000313" key="9">
    <source>
        <dbReference type="Proteomes" id="UP000461948"/>
    </source>
</evidence>
<accession>A0A7X2MLD5</accession>
<dbReference type="EMBL" id="WKLC01000330">
    <property type="protein sequence ID" value="MSE15367.1"/>
    <property type="molecule type" value="Genomic_DNA"/>
</dbReference>
<reference evidence="8 9" key="1">
    <citation type="submission" date="2019-11" db="EMBL/GenBank/DDBJ databases">
        <title>Draft Genome Sequence of Plant Growth-Promoting Rhizosphere-Associated Bacteria.</title>
        <authorList>
            <person name="Vasilyev I.Y."/>
            <person name="Radchenko V."/>
            <person name="Ilnitskaya E.V."/>
        </authorList>
    </citation>
    <scope>NUCLEOTIDE SEQUENCE [LARGE SCALE GENOMIC DNA]</scope>
    <source>
        <strain evidence="8 9">VRA_MhP_f</strain>
    </source>
</reference>
<evidence type="ECO:0000259" key="7">
    <source>
        <dbReference type="Pfam" id="PF10590"/>
    </source>
</evidence>
<dbReference type="PANTHER" id="PTHR10851">
    <property type="entry name" value="PYRIDOXINE-5-PHOSPHATE OXIDASE"/>
    <property type="match status" value="1"/>
</dbReference>
<comment type="similarity">
    <text evidence="1">Belongs to the pyridoxamine 5'-phosphate oxidase family.</text>
</comment>
<proteinExistence type="inferred from homology"/>
<dbReference type="GO" id="GO:0004733">
    <property type="term" value="F:pyridoxamine phosphate oxidase activity"/>
    <property type="evidence" value="ECO:0007669"/>
    <property type="project" value="InterPro"/>
</dbReference>
<dbReference type="PIRSF" id="PIRSF000190">
    <property type="entry name" value="Pyd_amn-ph_oxd"/>
    <property type="match status" value="1"/>
</dbReference>
<dbReference type="SUPFAM" id="SSF50475">
    <property type="entry name" value="FMN-binding split barrel"/>
    <property type="match status" value="1"/>
</dbReference>
<feature type="binding site" evidence="5">
    <location>
        <position position="105"/>
    </location>
    <ligand>
        <name>FMN</name>
        <dbReference type="ChEBI" id="CHEBI:58210"/>
    </ligand>
</feature>
<evidence type="ECO:0000256" key="2">
    <source>
        <dbReference type="ARBA" id="ARBA00022630"/>
    </source>
</evidence>
<dbReference type="InterPro" id="IPR019576">
    <property type="entry name" value="Pyridoxamine_oxidase_dimer_C"/>
</dbReference>
<feature type="binding site" evidence="5">
    <location>
        <position position="83"/>
    </location>
    <ligand>
        <name>FMN</name>
        <dbReference type="ChEBI" id="CHEBI:58210"/>
    </ligand>
</feature>
<evidence type="ECO:0000313" key="8">
    <source>
        <dbReference type="EMBL" id="MSE15367.1"/>
    </source>
</evidence>
<dbReference type="PANTHER" id="PTHR10851:SF0">
    <property type="entry name" value="PYRIDOXINE-5'-PHOSPHATE OXIDASE"/>
    <property type="match status" value="1"/>
</dbReference>
<dbReference type="Gene3D" id="2.30.110.10">
    <property type="entry name" value="Electron Transport, Fmn-binding Protein, Chain A"/>
    <property type="match status" value="1"/>
</dbReference>
<comment type="caution">
    <text evidence="8">The sequence shown here is derived from an EMBL/GenBank/DDBJ whole genome shotgun (WGS) entry which is preliminary data.</text>
</comment>
<feature type="binding site" evidence="5">
    <location>
        <position position="181"/>
    </location>
    <ligand>
        <name>FMN</name>
        <dbReference type="ChEBI" id="CHEBI:58210"/>
    </ligand>
</feature>
<dbReference type="GO" id="GO:0010181">
    <property type="term" value="F:FMN binding"/>
    <property type="evidence" value="ECO:0007669"/>
    <property type="project" value="InterPro"/>
</dbReference>
<evidence type="ECO:0000256" key="5">
    <source>
        <dbReference type="PIRSR" id="PIRSR000190-2"/>
    </source>
</evidence>
<evidence type="ECO:0000256" key="1">
    <source>
        <dbReference type="ARBA" id="ARBA00007301"/>
    </source>
</evidence>
<organism evidence="8 9">
    <name type="scientific">Enterobacter agglomerans</name>
    <name type="common">Erwinia herbicola</name>
    <name type="synonym">Pantoea agglomerans</name>
    <dbReference type="NCBI Taxonomy" id="549"/>
    <lineage>
        <taxon>Bacteria</taxon>
        <taxon>Pseudomonadati</taxon>
        <taxon>Pseudomonadota</taxon>
        <taxon>Gammaproteobacteria</taxon>
        <taxon>Enterobacterales</taxon>
        <taxon>Erwiniaceae</taxon>
        <taxon>Pantoea</taxon>
        <taxon>Pantoea agglomerans group</taxon>
    </lineage>
</organism>
<feature type="domain" description="Pyridoxamine 5'-phosphate oxidase N-terminal" evidence="6">
    <location>
        <begin position="36"/>
        <end position="155"/>
    </location>
</feature>
<keyword evidence="2" id="KW-0285">Flavoprotein</keyword>
<evidence type="ECO:0000256" key="3">
    <source>
        <dbReference type="ARBA" id="ARBA00022643"/>
    </source>
</evidence>
<dbReference type="AlphaFoldDB" id="A0A7X2MLD5"/>
<name>A0A7X2MLD5_ENTAG</name>
<dbReference type="Pfam" id="PF10590">
    <property type="entry name" value="PNP_phzG_C"/>
    <property type="match status" value="1"/>
</dbReference>
<dbReference type="Proteomes" id="UP000461948">
    <property type="component" value="Unassembled WGS sequence"/>
</dbReference>
<comment type="cofactor">
    <cofactor evidence="5">
        <name>FMN</name>
        <dbReference type="ChEBI" id="CHEBI:58210"/>
    </cofactor>
    <text evidence="5">Binds 1 FMN per subunit.</text>
</comment>
<protein>
    <submittedName>
        <fullName evidence="8">Phenazine biosynthesis protein</fullName>
    </submittedName>
</protein>
<dbReference type="GO" id="GO:0008615">
    <property type="term" value="P:pyridoxine biosynthetic process"/>
    <property type="evidence" value="ECO:0007669"/>
    <property type="project" value="UniProtKB-KW"/>
</dbReference>